<dbReference type="GeneID" id="88624123"/>
<dbReference type="KEGG" id="salg:BS332_01520"/>
<organism evidence="2 3">
    <name type="scientific">Shewanella algae</name>
    <dbReference type="NCBI Taxonomy" id="38313"/>
    <lineage>
        <taxon>Bacteria</taxon>
        <taxon>Pseudomonadati</taxon>
        <taxon>Pseudomonadota</taxon>
        <taxon>Gammaproteobacteria</taxon>
        <taxon>Alteromonadales</taxon>
        <taxon>Shewanellaceae</taxon>
        <taxon>Shewanella</taxon>
    </lineage>
</organism>
<dbReference type="PANTHER" id="PTHR40691">
    <property type="entry name" value="(NA+)-NQR MATURATION NQRM"/>
    <property type="match status" value="1"/>
</dbReference>
<dbReference type="Proteomes" id="UP000825078">
    <property type="component" value="Chromosome"/>
</dbReference>
<evidence type="ECO:0000313" key="1">
    <source>
        <dbReference type="EMBL" id="BCV46129.1"/>
    </source>
</evidence>
<dbReference type="RefSeq" id="WP_025011868.1">
    <property type="nucleotide sequence ID" value="NZ_AP024609.1"/>
</dbReference>
<dbReference type="AlphaFoldDB" id="A0A1S2AWB7"/>
<accession>A0A380AI58</accession>
<evidence type="ECO:0000313" key="3">
    <source>
        <dbReference type="Proteomes" id="UP000254069"/>
    </source>
</evidence>
<dbReference type="PANTHER" id="PTHR40691:SF1">
    <property type="entry name" value="EXPORTED PROTEIN"/>
    <property type="match status" value="1"/>
</dbReference>
<protein>
    <submittedName>
        <fullName evidence="2">Protein of uncharacterized function (DUF539)</fullName>
    </submittedName>
</protein>
<dbReference type="EMBL" id="AP024613">
    <property type="protein sequence ID" value="BCV46129.1"/>
    <property type="molecule type" value="Genomic_DNA"/>
</dbReference>
<reference evidence="2 3" key="1">
    <citation type="submission" date="2018-06" db="EMBL/GenBank/DDBJ databases">
        <authorList>
            <consortium name="Pathogen Informatics"/>
            <person name="Doyle S."/>
        </authorList>
    </citation>
    <scope>NUCLEOTIDE SEQUENCE [LARGE SCALE GENOMIC DNA]</scope>
    <source>
        <strain evidence="2 3">NCTC10738</strain>
    </source>
</reference>
<reference evidence="1" key="2">
    <citation type="submission" date="2021-05" db="EMBL/GenBank/DDBJ databases">
        <title>Molecular characterization for Shewanella algae harboring chromosomal blaOXA-55-like strains isolated from clinical and environment sample.</title>
        <authorList>
            <person name="Ohama Y."/>
            <person name="Aoki K."/>
            <person name="Harada S."/>
            <person name="Moriya K."/>
            <person name="Ishii Y."/>
            <person name="Tateda K."/>
        </authorList>
    </citation>
    <scope>NUCLEOTIDE SEQUENCE</scope>
    <source>
        <strain evidence="1">TUM17379</strain>
    </source>
</reference>
<name>A0A1S2AWB7_9GAMM</name>
<dbReference type="EMBL" id="UGYO01000001">
    <property type="protein sequence ID" value="SUI81109.1"/>
    <property type="molecule type" value="Genomic_DNA"/>
</dbReference>
<dbReference type="STRING" id="38313.GCA_000947195_03229"/>
<dbReference type="OrthoDB" id="5296227at2"/>
<evidence type="ECO:0000313" key="2">
    <source>
        <dbReference type="EMBL" id="SUI81109.1"/>
    </source>
</evidence>
<accession>A0A1S2AWB7</accession>
<gene>
    <name evidence="2" type="ORF">NCTC10738_02839</name>
    <name evidence="1" type="ORF">TUM17379_31470</name>
</gene>
<sequence length="74" mass="8194">MSTFIAAFVILLAFFLLMSVGYLIKRKAVQGSCGGLGVLGIEKACDCDEPCDKRKAREAAEEARRERLTKDRII</sequence>
<dbReference type="InterPro" id="IPR007495">
    <property type="entry name" value="NqrM"/>
</dbReference>
<dbReference type="Proteomes" id="UP000254069">
    <property type="component" value="Unassembled WGS sequence"/>
</dbReference>
<dbReference type="Pfam" id="PF04400">
    <property type="entry name" value="NqrM"/>
    <property type="match status" value="1"/>
</dbReference>
<keyword evidence="3" id="KW-1185">Reference proteome</keyword>
<proteinExistence type="predicted"/>